<protein>
    <submittedName>
        <fullName evidence="6">Uncharacterized protein</fullName>
    </submittedName>
</protein>
<feature type="domain" description="CRISPR-associated protein Cmr2 N-terminal" evidence="4">
    <location>
        <begin position="225"/>
        <end position="353"/>
    </location>
</feature>
<dbReference type="Pfam" id="PF22335">
    <property type="entry name" value="Cas10-Cmr2_palm2"/>
    <property type="match status" value="1"/>
</dbReference>
<feature type="domain" description="Cas10/Cmr2 second palm" evidence="5">
    <location>
        <begin position="704"/>
        <end position="826"/>
    </location>
</feature>
<evidence type="ECO:0000313" key="6">
    <source>
        <dbReference type="EMBL" id="CBS89279.1"/>
    </source>
</evidence>
<accession>G7ZCD9</accession>
<feature type="coiled-coil region" evidence="3">
    <location>
        <begin position="667"/>
        <end position="694"/>
    </location>
</feature>
<evidence type="ECO:0000256" key="1">
    <source>
        <dbReference type="ARBA" id="ARBA00022741"/>
    </source>
</evidence>
<dbReference type="Pfam" id="PF12469">
    <property type="entry name" value="Cmr2_N"/>
    <property type="match status" value="1"/>
</dbReference>
<geneLocation type="plasmid" evidence="6 7">
    <name>AZO_p2</name>
</geneLocation>
<dbReference type="NCBIfam" id="TIGR02577">
    <property type="entry name" value="cas_TM1794_Cmr2"/>
    <property type="match status" value="1"/>
</dbReference>
<dbReference type="AlphaFoldDB" id="G7ZCD9"/>
<dbReference type="InterPro" id="IPR038242">
    <property type="entry name" value="Cmr2_N"/>
</dbReference>
<dbReference type="InterPro" id="IPR054767">
    <property type="entry name" value="Cas10-Cmr2_palm2"/>
</dbReference>
<reference evidence="7" key="1">
    <citation type="journal article" date="2011" name="PLoS Genet.">
        <title>Azospirillum genomes reveal transition of bacteria from aquatic to terrestrial environments.</title>
        <authorList>
            <person name="Wisniewski-Dye F."/>
            <person name="Borziak K."/>
            <person name="Khalsa-Moyers G."/>
            <person name="Alexandre G."/>
            <person name="Sukharnikov L.O."/>
            <person name="Wuichet K."/>
            <person name="Hurst G.B."/>
            <person name="McDonald W.H."/>
            <person name="Robertson J.S."/>
            <person name="Barbe V."/>
            <person name="Calteau A."/>
            <person name="Rouy Z."/>
            <person name="Mangenot S."/>
            <person name="Prigent-Combaret C."/>
            <person name="Normand P."/>
            <person name="Boyer M."/>
            <person name="Siguier P."/>
            <person name="Dessaux Y."/>
            <person name="Elmerich C."/>
            <person name="Condemine G."/>
            <person name="Krishnen G."/>
            <person name="Kennedy I."/>
            <person name="Paterson A.H."/>
            <person name="Gonzalez V."/>
            <person name="Mavingui P."/>
            <person name="Zhulin I.B."/>
        </authorList>
    </citation>
    <scope>NUCLEOTIDE SEQUENCE [LARGE SCALE GENOMIC DNA]</scope>
    <source>
        <strain evidence="7">4B</strain>
    </source>
</reference>
<keyword evidence="3" id="KW-0175">Coiled coil</keyword>
<keyword evidence="7" id="KW-1185">Reference proteome</keyword>
<dbReference type="InterPro" id="IPR024615">
    <property type="entry name" value="CRISPR-assoc_Cmr2_N"/>
</dbReference>
<keyword evidence="1" id="KW-0547">Nucleotide-binding</keyword>
<proteinExistence type="predicted"/>
<dbReference type="Gene3D" id="3.30.70.2220">
    <property type="entry name" value="CRISPR-Cas system, Cmr2 subunit, D1 domain, cysteine cluster"/>
    <property type="match status" value="1"/>
</dbReference>
<evidence type="ECO:0000256" key="2">
    <source>
        <dbReference type="ARBA" id="ARBA00023118"/>
    </source>
</evidence>
<dbReference type="OrthoDB" id="9758700at2"/>
<keyword evidence="6" id="KW-0614">Plasmid</keyword>
<evidence type="ECO:0000259" key="4">
    <source>
        <dbReference type="Pfam" id="PF12469"/>
    </source>
</evidence>
<evidence type="ECO:0000313" key="7">
    <source>
        <dbReference type="Proteomes" id="UP000005667"/>
    </source>
</evidence>
<dbReference type="InterPro" id="IPR043128">
    <property type="entry name" value="Rev_trsase/Diguanyl_cyclase"/>
</dbReference>
<evidence type="ECO:0000256" key="3">
    <source>
        <dbReference type="SAM" id="Coils"/>
    </source>
</evidence>
<dbReference type="KEGG" id="ali:AZOLI_p20089"/>
<gene>
    <name evidence="6" type="ordered locus">AZOLI_p20089</name>
</gene>
<dbReference type="InterPro" id="IPR013407">
    <property type="entry name" value="CRISPR-assoc_prot_Cmr2"/>
</dbReference>
<dbReference type="Gene3D" id="3.30.70.270">
    <property type="match status" value="1"/>
</dbReference>
<keyword evidence="2" id="KW-0051">Antiviral defense</keyword>
<sequence length="1082" mass="118786">MKRYSLWQQKLIAFFHDPPSKPFTGIGKVGGHKKIADQLFDAFQANNKGREWRHYYKAGDWAASGADRPLLYVPRGPKGVGQVYWHTEPVITHPLAPGHRMELHGDAGVPPAEEDTLAVTDGVDLAKDLIGDAKAIATELADLVTDWGNEDQLRQASVVLWRRFRTDLIKARGYDPLWQEMPAESRCPDHAIWDHLKVASALAFLKPHKMMEKIGDEGAQQPWMLRMGIGPVGRFIGESRSSRDLWISSFLLSDLAWHLMQPIVERYGADCIVYPDLHANPRADAWLKTHRDYGDDLRDVFDGATCDATSFAAMIPDNFVALLPLGGEGELPHLAALCAEAVKAMEDRWRQLADRVRDWIAADVRPEGDDWRAIWNRQHGACPVHATWVAVPWLPMGRIGDAASLRIGAPLPCQTPGAEVPERDRIAIAERAERLSPWMSQKIWTHYENARSVYAASHLDYHQMERGFDYALTHHQLMVRHRLRKAADTSAVPPAEEGEKCTLCGAREALRLSPAGHGNPRQAARAFWSHESLDPDRSGAERLCAICATKRFLVAADTGGTTFNHLWGTGEDRDRDGKYRVPFPSTATVAAQDFLVRVATDPGLAGEREAVVRAARTAGLPRTSFPRALPRLADAAAGEGRSFLEFEAEDMLFPEVLEGKRGASALSAEKKNGLKDLQKAVRKLRAKATETAGKEKPAAPETGIAVLRLDGDAMGMLLLGDPERIATTWKDVLHPDVLDRLPKAEYLNKAGWPSLLGQKRLMGPTLHAFVSRALGHFSHTIVPWVVEREFGGRLIYAGGDDLLCLAPAAEAVDLAARLQQLFSAAWVIDTSSEEPAWGWRRGGRRDERGQDDLRRRFAIPVMPGDGGLIRLNDPSQLSAPHVADGPEGAADRRRLHGLLMPMLGSGSSLSAGIALAHYKTPLSVLLRRSADLLRMAKAAGGAHLAIGHASRGGDKTTVCLPWTLSEGDEALHSARDELATVIQGFRTSLPGRLPYKLRETAEPLHAVLTMEPEPPPERRDALLRGLFLDALDSGSPGSAGEAAFRLWRHAVGTRPAKPDGWADALLLCRAIAGGIGKEEDEA</sequence>
<organism evidence="6 7">
    <name type="scientific">Azospirillum lipoferum (strain 4B)</name>
    <dbReference type="NCBI Taxonomy" id="862719"/>
    <lineage>
        <taxon>Bacteria</taxon>
        <taxon>Pseudomonadati</taxon>
        <taxon>Pseudomonadota</taxon>
        <taxon>Alphaproteobacteria</taxon>
        <taxon>Rhodospirillales</taxon>
        <taxon>Azospirillaceae</taxon>
        <taxon>Azospirillum</taxon>
    </lineage>
</organism>
<dbReference type="HOGENOM" id="CLU_011213_0_0_5"/>
<dbReference type="GO" id="GO:0000166">
    <property type="term" value="F:nucleotide binding"/>
    <property type="evidence" value="ECO:0007669"/>
    <property type="project" value="UniProtKB-KW"/>
</dbReference>
<dbReference type="EMBL" id="FQ311870">
    <property type="protein sequence ID" value="CBS89279.1"/>
    <property type="molecule type" value="Genomic_DNA"/>
</dbReference>
<dbReference type="GO" id="GO:0051607">
    <property type="term" value="P:defense response to virus"/>
    <property type="evidence" value="ECO:0007669"/>
    <property type="project" value="UniProtKB-KW"/>
</dbReference>
<dbReference type="RefSeq" id="WP_014188720.1">
    <property type="nucleotide sequence ID" value="NC_016586.1"/>
</dbReference>
<name>G7ZCD9_AZOL4</name>
<evidence type="ECO:0000259" key="5">
    <source>
        <dbReference type="Pfam" id="PF22335"/>
    </source>
</evidence>
<dbReference type="Proteomes" id="UP000005667">
    <property type="component" value="Plasmid AZO_p2"/>
</dbReference>